<feature type="transmembrane region" description="Helical" evidence="1">
    <location>
        <begin position="148"/>
        <end position="167"/>
    </location>
</feature>
<keyword evidence="4" id="KW-1185">Reference proteome</keyword>
<dbReference type="OrthoDB" id="5313995at2759"/>
<evidence type="ECO:0000259" key="2">
    <source>
        <dbReference type="Pfam" id="PF24803"/>
    </source>
</evidence>
<keyword evidence="1" id="KW-0812">Transmembrane</keyword>
<dbReference type="AlphaFoldDB" id="A0A9P4L5M4"/>
<keyword evidence="1" id="KW-0472">Membrane</keyword>
<dbReference type="Pfam" id="PF24803">
    <property type="entry name" value="DUF7704"/>
    <property type="match status" value="1"/>
</dbReference>
<dbReference type="RefSeq" id="XP_040785674.1">
    <property type="nucleotide sequence ID" value="XM_040933696.1"/>
</dbReference>
<dbReference type="PANTHER" id="PTHR37019:SF1">
    <property type="entry name" value="EXPERA DOMAIN-CONTAINING PROTEIN"/>
    <property type="match status" value="1"/>
</dbReference>
<evidence type="ECO:0000313" key="4">
    <source>
        <dbReference type="Proteomes" id="UP000800039"/>
    </source>
</evidence>
<proteinExistence type="predicted"/>
<evidence type="ECO:0000256" key="1">
    <source>
        <dbReference type="SAM" id="Phobius"/>
    </source>
</evidence>
<evidence type="ECO:0000313" key="3">
    <source>
        <dbReference type="EMBL" id="KAF1843111.1"/>
    </source>
</evidence>
<dbReference type="PANTHER" id="PTHR37019">
    <property type="entry name" value="CHROMOSOME 1, WHOLE GENOME SHOTGUN SEQUENCE"/>
    <property type="match status" value="1"/>
</dbReference>
<reference evidence="3" key="1">
    <citation type="submission" date="2020-01" db="EMBL/GenBank/DDBJ databases">
        <authorList>
            <consortium name="DOE Joint Genome Institute"/>
            <person name="Haridas S."/>
            <person name="Albert R."/>
            <person name="Binder M."/>
            <person name="Bloem J."/>
            <person name="Labutti K."/>
            <person name="Salamov A."/>
            <person name="Andreopoulos B."/>
            <person name="Baker S.E."/>
            <person name="Barry K."/>
            <person name="Bills G."/>
            <person name="Bluhm B.H."/>
            <person name="Cannon C."/>
            <person name="Castanera R."/>
            <person name="Culley D.E."/>
            <person name="Daum C."/>
            <person name="Ezra D."/>
            <person name="Gonzalez J.B."/>
            <person name="Henrissat B."/>
            <person name="Kuo A."/>
            <person name="Liang C."/>
            <person name="Lipzen A."/>
            <person name="Lutzoni F."/>
            <person name="Magnuson J."/>
            <person name="Mondo S."/>
            <person name="Nolan M."/>
            <person name="Ohm R."/>
            <person name="Pangilinan J."/>
            <person name="Park H.-J."/>
            <person name="Ramirez L."/>
            <person name="Alfaro M."/>
            <person name="Sun H."/>
            <person name="Tritt A."/>
            <person name="Yoshinaga Y."/>
            <person name="Zwiers L.-H."/>
            <person name="Turgeon B.G."/>
            <person name="Goodwin S.B."/>
            <person name="Spatafora J.W."/>
            <person name="Crous P.W."/>
            <person name="Grigoriev I.V."/>
        </authorList>
    </citation>
    <scope>NUCLEOTIDE SEQUENCE</scope>
    <source>
        <strain evidence="3">CBS 394.84</strain>
    </source>
</reference>
<organism evidence="3 4">
    <name type="scientific">Cucurbitaria berberidis CBS 394.84</name>
    <dbReference type="NCBI Taxonomy" id="1168544"/>
    <lineage>
        <taxon>Eukaryota</taxon>
        <taxon>Fungi</taxon>
        <taxon>Dikarya</taxon>
        <taxon>Ascomycota</taxon>
        <taxon>Pezizomycotina</taxon>
        <taxon>Dothideomycetes</taxon>
        <taxon>Pleosporomycetidae</taxon>
        <taxon>Pleosporales</taxon>
        <taxon>Pleosporineae</taxon>
        <taxon>Cucurbitariaceae</taxon>
        <taxon>Cucurbitaria</taxon>
    </lineage>
</organism>
<accession>A0A9P4L5M4</accession>
<name>A0A9P4L5M4_9PLEO</name>
<gene>
    <name evidence="3" type="ORF">K460DRAFT_368033</name>
</gene>
<feature type="transmembrane region" description="Helical" evidence="1">
    <location>
        <begin position="30"/>
        <end position="53"/>
    </location>
</feature>
<feature type="domain" description="DUF7704" evidence="2">
    <location>
        <begin position="27"/>
        <end position="163"/>
    </location>
</feature>
<dbReference type="EMBL" id="ML976617">
    <property type="protein sequence ID" value="KAF1843111.1"/>
    <property type="molecule type" value="Genomic_DNA"/>
</dbReference>
<dbReference type="GeneID" id="63850947"/>
<feature type="transmembrane region" description="Helical" evidence="1">
    <location>
        <begin position="73"/>
        <end position="97"/>
    </location>
</feature>
<dbReference type="Proteomes" id="UP000800039">
    <property type="component" value="Unassembled WGS sequence"/>
</dbReference>
<feature type="transmembrane region" description="Helical" evidence="1">
    <location>
        <begin position="109"/>
        <end position="128"/>
    </location>
</feature>
<sequence length="177" mass="19678">MQKTMQKPMQNKTTLQKTMVASAPSARIPVFYRLVFLWLEPVSILTGAVYAHFLPSVYLALTHAASAPTTMPVSTAIIMTQLANLYLGLGLLEATVLRSTCDSKVWSSFIMALLVADLGHLYSVRLLGWQIYWAWSTWNAIDWGNVPFVYFLAGTRLCFLLGVGFTSKSHSARVKLS</sequence>
<comment type="caution">
    <text evidence="3">The sequence shown here is derived from an EMBL/GenBank/DDBJ whole genome shotgun (WGS) entry which is preliminary data.</text>
</comment>
<keyword evidence="1" id="KW-1133">Transmembrane helix</keyword>
<dbReference type="InterPro" id="IPR056121">
    <property type="entry name" value="DUF7704"/>
</dbReference>
<protein>
    <recommendedName>
        <fullName evidence="2">DUF7704 domain-containing protein</fullName>
    </recommendedName>
</protein>